<dbReference type="EMBL" id="GDJX01007503">
    <property type="protein sequence ID" value="JAT60433.1"/>
    <property type="molecule type" value="Transcribed_RNA"/>
</dbReference>
<organism evidence="2">
    <name type="scientific">Anthurium amnicola</name>
    <dbReference type="NCBI Taxonomy" id="1678845"/>
    <lineage>
        <taxon>Eukaryota</taxon>
        <taxon>Viridiplantae</taxon>
        <taxon>Streptophyta</taxon>
        <taxon>Embryophyta</taxon>
        <taxon>Tracheophyta</taxon>
        <taxon>Spermatophyta</taxon>
        <taxon>Magnoliopsida</taxon>
        <taxon>Liliopsida</taxon>
        <taxon>Araceae</taxon>
        <taxon>Pothoideae</taxon>
        <taxon>Potheae</taxon>
        <taxon>Anthurium</taxon>
    </lineage>
</organism>
<name>A0A1D1Z0J8_9ARAE</name>
<dbReference type="PANTHER" id="PTHR34660:SF7">
    <property type="entry name" value="DNA LIGASE-LIKE PROTEIN"/>
    <property type="match status" value="1"/>
</dbReference>
<feature type="region of interest" description="Disordered" evidence="1">
    <location>
        <begin position="1"/>
        <end position="229"/>
    </location>
</feature>
<feature type="compositionally biased region" description="Basic and acidic residues" evidence="1">
    <location>
        <begin position="50"/>
        <end position="64"/>
    </location>
</feature>
<evidence type="ECO:0000256" key="1">
    <source>
        <dbReference type="SAM" id="MobiDB-lite"/>
    </source>
</evidence>
<feature type="compositionally biased region" description="Polar residues" evidence="1">
    <location>
        <begin position="101"/>
        <end position="113"/>
    </location>
</feature>
<dbReference type="PANTHER" id="PTHR34660">
    <property type="entry name" value="MYB-LIKE PROTEIN X"/>
    <property type="match status" value="1"/>
</dbReference>
<proteinExistence type="predicted"/>
<protein>
    <submittedName>
        <fullName evidence="2">Uncharacterized protein</fullName>
    </submittedName>
</protein>
<feature type="non-terminal residue" evidence="2">
    <location>
        <position position="1"/>
    </location>
</feature>
<feature type="compositionally biased region" description="Basic residues" evidence="1">
    <location>
        <begin position="1"/>
        <end position="16"/>
    </location>
</feature>
<evidence type="ECO:0000313" key="2">
    <source>
        <dbReference type="EMBL" id="JAT60433.1"/>
    </source>
</evidence>
<reference evidence="2" key="1">
    <citation type="submission" date="2015-07" db="EMBL/GenBank/DDBJ databases">
        <title>Transcriptome Assembly of Anthurium amnicola.</title>
        <authorList>
            <person name="Suzuki J."/>
        </authorList>
    </citation>
    <scope>NUCLEOTIDE SEQUENCE</scope>
</reference>
<feature type="compositionally biased region" description="Polar residues" evidence="1">
    <location>
        <begin position="149"/>
        <end position="174"/>
    </location>
</feature>
<feature type="compositionally biased region" description="Basic and acidic residues" evidence="1">
    <location>
        <begin position="17"/>
        <end position="29"/>
    </location>
</feature>
<accession>A0A1D1Z0J8</accession>
<feature type="compositionally biased region" description="Polar residues" evidence="1">
    <location>
        <begin position="76"/>
        <end position="90"/>
    </location>
</feature>
<feature type="region of interest" description="Disordered" evidence="1">
    <location>
        <begin position="243"/>
        <end position="277"/>
    </location>
</feature>
<dbReference type="AlphaFoldDB" id="A0A1D1Z0J8"/>
<sequence>ERKKEKKRERKEKKGKSKGEKEKRQDKDGHRKRRHEELSQSTCKAGENVKAGEDESEHLEKSSLTEEQGCPATVHNLYNSPESTQNSGNITKDRYKRGPSAVQNLCDSSGSNRNSRKRTKQESAEVGRTTHGNGLRIRLPLLRHKDSEPPSSSEQPCFSGRSETAPPQQETPLSSRHDAPSTAEQPGFSGRTDTIPSEESSHTIPDGKLASVESGGTHHRSGGSSSDRHMRRLYKKLILEWNPPPLQTENPEVDDQDWLFGGTSRQRPGQVETRVGAAGEDTATVLSSWPPRACFLPEVGIHALPYVVPF</sequence>
<gene>
    <name evidence="2" type="ORF">g.152088</name>
</gene>